<evidence type="ECO:0000313" key="2">
    <source>
        <dbReference type="Proteomes" id="UP000054549"/>
    </source>
</evidence>
<evidence type="ECO:0000313" key="1">
    <source>
        <dbReference type="EMBL" id="KIL60898.1"/>
    </source>
</evidence>
<organism evidence="1 2">
    <name type="scientific">Amanita muscaria (strain Koide BX008)</name>
    <dbReference type="NCBI Taxonomy" id="946122"/>
    <lineage>
        <taxon>Eukaryota</taxon>
        <taxon>Fungi</taxon>
        <taxon>Dikarya</taxon>
        <taxon>Basidiomycota</taxon>
        <taxon>Agaricomycotina</taxon>
        <taxon>Agaricomycetes</taxon>
        <taxon>Agaricomycetidae</taxon>
        <taxon>Agaricales</taxon>
        <taxon>Pluteineae</taxon>
        <taxon>Amanitaceae</taxon>
        <taxon>Amanita</taxon>
    </lineage>
</organism>
<reference evidence="1 2" key="1">
    <citation type="submission" date="2014-04" db="EMBL/GenBank/DDBJ databases">
        <title>Evolutionary Origins and Diversification of the Mycorrhizal Mutualists.</title>
        <authorList>
            <consortium name="DOE Joint Genome Institute"/>
            <consortium name="Mycorrhizal Genomics Consortium"/>
            <person name="Kohler A."/>
            <person name="Kuo A."/>
            <person name="Nagy L.G."/>
            <person name="Floudas D."/>
            <person name="Copeland A."/>
            <person name="Barry K.W."/>
            <person name="Cichocki N."/>
            <person name="Veneault-Fourrey C."/>
            <person name="LaButti K."/>
            <person name="Lindquist E.A."/>
            <person name="Lipzen A."/>
            <person name="Lundell T."/>
            <person name="Morin E."/>
            <person name="Murat C."/>
            <person name="Riley R."/>
            <person name="Ohm R."/>
            <person name="Sun H."/>
            <person name="Tunlid A."/>
            <person name="Henrissat B."/>
            <person name="Grigoriev I.V."/>
            <person name="Hibbett D.S."/>
            <person name="Martin F."/>
        </authorList>
    </citation>
    <scope>NUCLEOTIDE SEQUENCE [LARGE SCALE GENOMIC DNA]</scope>
    <source>
        <strain evidence="1 2">Koide BX008</strain>
    </source>
</reference>
<sequence length="189" mass="21173">MCPQENFSPNEGVINLMNVILHFDHAETVTRVRSVLDAHKLVNLLDYLIHSKNALHQGATRNAGLLASEIFARVSIVVLPYFFNGNRKPHHYTQPDTSHIEILCQTIFAGRILDHRYIVPVVGLMEVNGGILVVNGGAHYDVLLMKEWRLRSNPSSVIVIQIASESNSVFPFNGRRTVSSIFFSTLGRL</sequence>
<dbReference type="Proteomes" id="UP000054549">
    <property type="component" value="Unassembled WGS sequence"/>
</dbReference>
<keyword evidence="2" id="KW-1185">Reference proteome</keyword>
<protein>
    <submittedName>
        <fullName evidence="1">Uncharacterized protein</fullName>
    </submittedName>
</protein>
<gene>
    <name evidence="1" type="ORF">M378DRAFT_167570</name>
</gene>
<proteinExistence type="predicted"/>
<dbReference type="EMBL" id="KN818291">
    <property type="protein sequence ID" value="KIL60898.1"/>
    <property type="molecule type" value="Genomic_DNA"/>
</dbReference>
<dbReference type="HOGENOM" id="CLU_101837_0_0_1"/>
<name>A0A0C2WX05_AMAMK</name>
<dbReference type="InParanoid" id="A0A0C2WX05"/>
<accession>A0A0C2WX05</accession>
<dbReference type="AlphaFoldDB" id="A0A0C2WX05"/>